<accession>A0ABS3YZN6</accession>
<proteinExistence type="predicted"/>
<keyword evidence="2" id="KW-1185">Reference proteome</keyword>
<name>A0ABS3YZN6_9BACT</name>
<comment type="caution">
    <text evidence="1">The sequence shown here is derived from an EMBL/GenBank/DDBJ whole genome shotgun (WGS) entry which is preliminary data.</text>
</comment>
<sequence>MKKVPGAGVVYLVNDKQDRVVMTQDAKLRGQGKWMVTGYDNMNRPVTTGLLKVMSGDKINIFGKLYFYQPGSVNSRTDLPLTVADVLRLFVSGSPLQGKGLTAQGLSSGVPGLTTALQSYMQNHPDAGSGHPRAYINWVLFDEQFRYVSGVLIQSDLQIVLNPMITTLYPL</sequence>
<reference evidence="1 2" key="1">
    <citation type="submission" date="2021-03" db="EMBL/GenBank/DDBJ databases">
        <title>Assistant Professor.</title>
        <authorList>
            <person name="Huq M.A."/>
        </authorList>
    </citation>
    <scope>NUCLEOTIDE SEQUENCE [LARGE SCALE GENOMIC DNA]</scope>
    <source>
        <strain evidence="1 2">MAH-29</strain>
    </source>
</reference>
<dbReference type="RefSeq" id="WP_209141442.1">
    <property type="nucleotide sequence ID" value="NZ_JAGHKO010000006.1"/>
</dbReference>
<protein>
    <recommendedName>
        <fullName evidence="3">Lipoprotein</fullName>
    </recommendedName>
</protein>
<gene>
    <name evidence="1" type="ORF">J7I42_24100</name>
</gene>
<dbReference type="Proteomes" id="UP000677244">
    <property type="component" value="Unassembled WGS sequence"/>
</dbReference>
<dbReference type="EMBL" id="JAGHKO010000006">
    <property type="protein sequence ID" value="MBO9203389.1"/>
    <property type="molecule type" value="Genomic_DNA"/>
</dbReference>
<evidence type="ECO:0000313" key="1">
    <source>
        <dbReference type="EMBL" id="MBO9203389.1"/>
    </source>
</evidence>
<evidence type="ECO:0008006" key="3">
    <source>
        <dbReference type="Google" id="ProtNLM"/>
    </source>
</evidence>
<organism evidence="1 2">
    <name type="scientific">Niastella soli</name>
    <dbReference type="NCBI Taxonomy" id="2821487"/>
    <lineage>
        <taxon>Bacteria</taxon>
        <taxon>Pseudomonadati</taxon>
        <taxon>Bacteroidota</taxon>
        <taxon>Chitinophagia</taxon>
        <taxon>Chitinophagales</taxon>
        <taxon>Chitinophagaceae</taxon>
        <taxon>Niastella</taxon>
    </lineage>
</organism>
<evidence type="ECO:0000313" key="2">
    <source>
        <dbReference type="Proteomes" id="UP000677244"/>
    </source>
</evidence>